<evidence type="ECO:0000313" key="2">
    <source>
        <dbReference type="EMBL" id="BDP43359.1"/>
    </source>
</evidence>
<protein>
    <submittedName>
        <fullName evidence="2">Transposition protein TniB</fullName>
    </submittedName>
</protein>
<dbReference type="EMBL" id="AP026561">
    <property type="protein sequence ID" value="BDP43359.1"/>
    <property type="molecule type" value="Genomic_DNA"/>
</dbReference>
<accession>A0ABN6RKW1</accession>
<evidence type="ECO:0000256" key="1">
    <source>
        <dbReference type="SAM" id="MobiDB-lite"/>
    </source>
</evidence>
<keyword evidence="2" id="KW-0614">Plasmid</keyword>
<dbReference type="RefSeq" id="WP_264777842.1">
    <property type="nucleotide sequence ID" value="NZ_AP026561.1"/>
</dbReference>
<name>A0ABN6RKW1_9DEIO</name>
<dbReference type="SUPFAM" id="SSF52540">
    <property type="entry name" value="P-loop containing nucleoside triphosphate hydrolases"/>
    <property type="match status" value="1"/>
</dbReference>
<organism evidence="2 3">
    <name type="scientific">Deinococcus aetherius</name>
    <dbReference type="NCBI Taxonomy" id="200252"/>
    <lineage>
        <taxon>Bacteria</taxon>
        <taxon>Thermotogati</taxon>
        <taxon>Deinococcota</taxon>
        <taxon>Deinococci</taxon>
        <taxon>Deinococcales</taxon>
        <taxon>Deinococcaceae</taxon>
        <taxon>Deinococcus</taxon>
    </lineage>
</organism>
<feature type="region of interest" description="Disordered" evidence="1">
    <location>
        <begin position="313"/>
        <end position="344"/>
    </location>
</feature>
<dbReference type="InterPro" id="IPR027417">
    <property type="entry name" value="P-loop_NTPase"/>
</dbReference>
<evidence type="ECO:0000313" key="3">
    <source>
        <dbReference type="Proteomes" id="UP001064971"/>
    </source>
</evidence>
<dbReference type="Pfam" id="PF05621">
    <property type="entry name" value="TniB"/>
    <property type="match status" value="1"/>
</dbReference>
<geneLocation type="plasmid" evidence="2 3">
    <name>pDAETH-1</name>
</geneLocation>
<sequence>MFEHLGPEARAVLELGDEERIAYMQRQRWFDHDHAKLIMKRLESLLKHERNNRMPCVAITAETNNGKTLLLERFEQDHPPMIVPVPGGHRTERPVLRVSLVEDTTNIHIYRQILTAAGVPYPRRPDSLELLKQIQHTIENITKTRIIAIDEGHNIRKYPPRQLENALGALRSIATECKVTLVMAGLPEMLFMLNSDRQLENRFKIVYELPRWTEGLGFQQLLKAFEQGLPLREPSNLFLPPLAPRLLELSGGLIGELHEILARAGEEAIHNKKEYINVALLEEMGFVSPMARRVAKESQVGVAVNERIAEEAKAQLQDKERRKKKTRRAQSIPPSKSANEAPKN</sequence>
<gene>
    <name evidence="2" type="ORF">DAETH_33280</name>
</gene>
<dbReference type="Gene3D" id="3.40.50.300">
    <property type="entry name" value="P-loop containing nucleotide triphosphate hydrolases"/>
    <property type="match status" value="1"/>
</dbReference>
<dbReference type="InterPro" id="IPR008868">
    <property type="entry name" value="TniB"/>
</dbReference>
<keyword evidence="3" id="KW-1185">Reference proteome</keyword>
<dbReference type="Proteomes" id="UP001064971">
    <property type="component" value="Plasmid pDAETH-1"/>
</dbReference>
<reference evidence="2" key="1">
    <citation type="submission" date="2022-07" db="EMBL/GenBank/DDBJ databases">
        <title>Complete Genome Sequence of the Radioresistant Bacterium Deinococcus aetherius ST0316, Isolated from the Air Dust collected in Lower Stratosphere above Japan.</title>
        <authorList>
            <person name="Satoh K."/>
            <person name="Hagiwara K."/>
            <person name="Katsumata K."/>
            <person name="Kubo A."/>
            <person name="Yokobori S."/>
            <person name="Yamagishi A."/>
            <person name="Oono Y."/>
            <person name="Narumi I."/>
        </authorList>
    </citation>
    <scope>NUCLEOTIDE SEQUENCE</scope>
    <source>
        <strain evidence="2">ST0316</strain>
        <plasmid evidence="2">pDAETH-1</plasmid>
    </source>
</reference>
<proteinExistence type="predicted"/>